<protein>
    <submittedName>
        <fullName evidence="3">AAA family ATPase</fullName>
    </submittedName>
</protein>
<feature type="coiled-coil region" evidence="1">
    <location>
        <begin position="289"/>
        <end position="323"/>
    </location>
</feature>
<dbReference type="PANTHER" id="PTHR41259">
    <property type="entry name" value="DOUBLE-STRAND BREAK REPAIR RAD50 ATPASE, PUTATIVE-RELATED"/>
    <property type="match status" value="1"/>
</dbReference>
<dbReference type="PANTHER" id="PTHR41259:SF1">
    <property type="entry name" value="DOUBLE-STRAND BREAK REPAIR RAD50 ATPASE, PUTATIVE-RELATED"/>
    <property type="match status" value="1"/>
</dbReference>
<feature type="domain" description="Rad50/SbcC-type AAA" evidence="2">
    <location>
        <begin position="6"/>
        <end position="55"/>
    </location>
</feature>
<proteinExistence type="predicted"/>
<organism evidence="3 4">
    <name type="scientific">Ornithinimicrobium cryptoxanthini</name>
    <dbReference type="NCBI Taxonomy" id="2934161"/>
    <lineage>
        <taxon>Bacteria</taxon>
        <taxon>Bacillati</taxon>
        <taxon>Actinomycetota</taxon>
        <taxon>Actinomycetes</taxon>
        <taxon>Micrococcales</taxon>
        <taxon>Ornithinimicrobiaceae</taxon>
        <taxon>Ornithinimicrobium</taxon>
    </lineage>
</organism>
<dbReference type="Gene3D" id="3.40.50.300">
    <property type="entry name" value="P-loop containing nucleotide triphosphate hydrolases"/>
    <property type="match status" value="2"/>
</dbReference>
<dbReference type="InterPro" id="IPR038729">
    <property type="entry name" value="Rad50/SbcC_AAA"/>
</dbReference>
<dbReference type="SUPFAM" id="SSF52540">
    <property type="entry name" value="P-loop containing nucleoside triphosphate hydrolases"/>
    <property type="match status" value="1"/>
</dbReference>
<feature type="coiled-coil region" evidence="1">
    <location>
        <begin position="576"/>
        <end position="603"/>
    </location>
</feature>
<keyword evidence="4" id="KW-1185">Reference proteome</keyword>
<gene>
    <name evidence="3" type="ORF">NF557_02350</name>
</gene>
<reference evidence="3" key="1">
    <citation type="submission" date="2022-06" db="EMBL/GenBank/DDBJ databases">
        <title>Ornithinimicrobium JY.X270.</title>
        <authorList>
            <person name="Huang Y."/>
        </authorList>
    </citation>
    <scope>NUCLEOTIDE SEQUENCE</scope>
    <source>
        <strain evidence="3">JY.X270</strain>
    </source>
</reference>
<dbReference type="EMBL" id="CP099490">
    <property type="protein sequence ID" value="USQ76792.1"/>
    <property type="molecule type" value="Genomic_DNA"/>
</dbReference>
<dbReference type="Proteomes" id="UP001056535">
    <property type="component" value="Chromosome"/>
</dbReference>
<keyword evidence="1" id="KW-0175">Coiled coil</keyword>
<sequence length="882" mass="95308">MRLHELRLRDVKGVADRTVTFPDSGIVVIEGPNEVGKSTLLEAFDVLLDPRAKATSQSKAVKALQPVGRDVGPRVEAEFTLGRYRVRFAKQWLRGATTELQILAPVPEQLSGEAAQHRIDQLLSEALDRPLWDALRFTQAGELGQMALTDSAVLTKALDGASGADLHSADGAPLLERVRAEFLRYYTPTGRVGGELKSAALAASAARDDAALAHGELLETQTLVDEHDRLRSQAAELEAATDGLTTRLERALELDADVTAIAAAHEESTAALARARDDSMRAGADLKRREQQLQDLVEAQEGLSAAEQAAEADREALAAAREELFDLAQSRDSARDGRDRAREVADVATADAAHLESLVGASRLTERLTRLAGLRVDEASAGEDLTAAPEIGTPALRALEEAEHTVVQLRARQEARSARVTLEAVAGARAVIINGEAVELCEGQVREVPLRGGAAIELPGELRLSVLPEDDAAELAADLARAEENLAGLLEKSGVSDLAGARAAASVRAAAEAALRAVGERILDVLAGQTESDLAAELESVERQASEHLAARPADYPLPEDNGAARAVARAALAARRESDQDFEQAERALRERERRVNQLEVRVGQAQGSLETRRQQLDQDGARLLQAQEARSDETLRQAVREAVAAYARVEARAAVTGRELEEADVDGVRDRLAQAQRASVEQAAKLRTVQQAQAQLQGKVELVSGEGRQEMYDVAMAKFLQLRQELDTVHRRARAARQLWETLSRHREAAHSAYVRPYEEEIRRLGQAVYGASFDVEVDQDLTIRKRTLDGTSVAFDQLSGGAKEQLGILSRLAVASLVSAGDGVPVIIDDALGYTDPQRLQRMSSIFDAPGERTQVVLLTCTPQRYQQIEGTTTISLTA</sequence>
<evidence type="ECO:0000256" key="1">
    <source>
        <dbReference type="SAM" id="Coils"/>
    </source>
</evidence>
<evidence type="ECO:0000313" key="3">
    <source>
        <dbReference type="EMBL" id="USQ76792.1"/>
    </source>
</evidence>
<dbReference type="InterPro" id="IPR027417">
    <property type="entry name" value="P-loop_NTPase"/>
</dbReference>
<evidence type="ECO:0000313" key="4">
    <source>
        <dbReference type="Proteomes" id="UP001056535"/>
    </source>
</evidence>
<dbReference type="Pfam" id="PF13476">
    <property type="entry name" value="AAA_23"/>
    <property type="match status" value="1"/>
</dbReference>
<dbReference type="RefSeq" id="WP_252621495.1">
    <property type="nucleotide sequence ID" value="NZ_CP099490.1"/>
</dbReference>
<accession>A0ABY4YJ32</accession>
<evidence type="ECO:0000259" key="2">
    <source>
        <dbReference type="Pfam" id="PF13476"/>
    </source>
</evidence>
<name>A0ABY4YJ32_9MICO</name>